<evidence type="ECO:0000256" key="5">
    <source>
        <dbReference type="RuleBase" id="RU003512"/>
    </source>
</evidence>
<dbReference type="InterPro" id="IPR050492">
    <property type="entry name" value="Bact_metal-bind_prot9"/>
</dbReference>
<evidence type="ECO:0000313" key="8">
    <source>
        <dbReference type="Proteomes" id="UP000240542"/>
    </source>
</evidence>
<dbReference type="AlphaFoldDB" id="A0A2P8DNJ6"/>
<dbReference type="PANTHER" id="PTHR42953:SF1">
    <property type="entry name" value="METAL-BINDING PROTEIN HI_0362-RELATED"/>
    <property type="match status" value="1"/>
</dbReference>
<keyword evidence="2 5" id="KW-0813">Transport</keyword>
<feature type="signal peptide" evidence="6">
    <location>
        <begin position="1"/>
        <end position="34"/>
    </location>
</feature>
<keyword evidence="8" id="KW-1185">Reference proteome</keyword>
<dbReference type="Proteomes" id="UP000240542">
    <property type="component" value="Unassembled WGS sequence"/>
</dbReference>
<reference evidence="7 8" key="1">
    <citation type="submission" date="2018-03" db="EMBL/GenBank/DDBJ databases">
        <title>Genomic Encyclopedia of Archaeal and Bacterial Type Strains, Phase II (KMG-II): from individual species to whole genera.</title>
        <authorList>
            <person name="Goeker M."/>
        </authorList>
    </citation>
    <scope>NUCLEOTIDE SEQUENCE [LARGE SCALE GENOMIC DNA]</scope>
    <source>
        <strain evidence="7 8">DSM 45312</strain>
    </source>
</reference>
<dbReference type="GO" id="GO:0046872">
    <property type="term" value="F:metal ion binding"/>
    <property type="evidence" value="ECO:0007669"/>
    <property type="project" value="UniProtKB-KW"/>
</dbReference>
<accession>A0A2P8DNJ6</accession>
<dbReference type="GO" id="GO:0030313">
    <property type="term" value="C:cell envelope"/>
    <property type="evidence" value="ECO:0007669"/>
    <property type="project" value="UniProtKB-SubCell"/>
</dbReference>
<dbReference type="PROSITE" id="PS51257">
    <property type="entry name" value="PROKAR_LIPOPROTEIN"/>
    <property type="match status" value="1"/>
</dbReference>
<dbReference type="RefSeq" id="WP_394339752.1">
    <property type="nucleotide sequence ID" value="NZ_PYGA01000004.1"/>
</dbReference>
<dbReference type="GO" id="GO:0030001">
    <property type="term" value="P:metal ion transport"/>
    <property type="evidence" value="ECO:0007669"/>
    <property type="project" value="InterPro"/>
</dbReference>
<dbReference type="PANTHER" id="PTHR42953">
    <property type="entry name" value="HIGH-AFFINITY ZINC UPTAKE SYSTEM PROTEIN ZNUA-RELATED"/>
    <property type="match status" value="1"/>
</dbReference>
<dbReference type="EMBL" id="PYGA01000004">
    <property type="protein sequence ID" value="PSK98788.1"/>
    <property type="molecule type" value="Genomic_DNA"/>
</dbReference>
<evidence type="ECO:0000256" key="6">
    <source>
        <dbReference type="SAM" id="SignalP"/>
    </source>
</evidence>
<gene>
    <name evidence="7" type="ORF">CLV63_10412</name>
</gene>
<evidence type="ECO:0000256" key="1">
    <source>
        <dbReference type="ARBA" id="ARBA00004196"/>
    </source>
</evidence>
<dbReference type="InterPro" id="IPR006127">
    <property type="entry name" value="ZnuA-like"/>
</dbReference>
<comment type="similarity">
    <text evidence="5">Belongs to the bacterial solute-binding protein 9 family.</text>
</comment>
<keyword evidence="4 6" id="KW-0732">Signal</keyword>
<evidence type="ECO:0000256" key="2">
    <source>
        <dbReference type="ARBA" id="ARBA00022448"/>
    </source>
</evidence>
<keyword evidence="3" id="KW-0479">Metal-binding</keyword>
<dbReference type="InterPro" id="IPR006129">
    <property type="entry name" value="AdhesinB"/>
</dbReference>
<dbReference type="CDD" id="cd01137">
    <property type="entry name" value="PsaA"/>
    <property type="match status" value="1"/>
</dbReference>
<dbReference type="GO" id="GO:0007155">
    <property type="term" value="P:cell adhesion"/>
    <property type="evidence" value="ECO:0007669"/>
    <property type="project" value="InterPro"/>
</dbReference>
<proteinExistence type="inferred from homology"/>
<organism evidence="7 8">
    <name type="scientific">Murinocardiopsis flavida</name>
    <dbReference type="NCBI Taxonomy" id="645275"/>
    <lineage>
        <taxon>Bacteria</taxon>
        <taxon>Bacillati</taxon>
        <taxon>Actinomycetota</taxon>
        <taxon>Actinomycetes</taxon>
        <taxon>Streptosporangiales</taxon>
        <taxon>Nocardiopsidaceae</taxon>
        <taxon>Murinocardiopsis</taxon>
    </lineage>
</organism>
<evidence type="ECO:0000256" key="4">
    <source>
        <dbReference type="ARBA" id="ARBA00022729"/>
    </source>
</evidence>
<feature type="chain" id="PRO_5039187530" evidence="6">
    <location>
        <begin position="35"/>
        <end position="319"/>
    </location>
</feature>
<dbReference type="SUPFAM" id="SSF53807">
    <property type="entry name" value="Helical backbone' metal receptor"/>
    <property type="match status" value="1"/>
</dbReference>
<protein>
    <submittedName>
        <fullName evidence="7">Manganese transport system substrate-binding protein</fullName>
    </submittedName>
</protein>
<comment type="caution">
    <text evidence="7">The sequence shown here is derived from an EMBL/GenBank/DDBJ whole genome shotgun (WGS) entry which is preliminary data.</text>
</comment>
<name>A0A2P8DNJ6_9ACTN</name>
<dbReference type="InterPro" id="IPR006128">
    <property type="entry name" value="Lipoprotein_PsaA-like"/>
</dbReference>
<dbReference type="Pfam" id="PF01297">
    <property type="entry name" value="ZnuA"/>
    <property type="match status" value="1"/>
</dbReference>
<sequence>MPNFKDWQPVRRIACRWAAPLLLTAALLAGSGCAGPSAAQVDGRPQVLTTFTVLADMTRAVAGDAVAVHSVIRPGAEIHEYEPSPDDLIRGLRSDLVLDNGLGLELWFAKFTERVEAPSATVSKGVRTIPIRAGSYRGKANPHAWMSPRNALIYVDNIRDALSGLAPGHADEFAANAAAYKKEIRAIDARLGDALGALPESKRALVTCEGAFSYLARDAGLDERYLWPVNAEGEPTPQQIASVVDFVRDNEVPAVFCESTVNDSAQRQVARETGAALGDKLYVDSLSGPDGPVPHYLDLLRYDTEAIIDGLTRTPGEGP</sequence>
<dbReference type="PRINTS" id="PR00691">
    <property type="entry name" value="ADHESINB"/>
</dbReference>
<dbReference type="PRINTS" id="PR00690">
    <property type="entry name" value="ADHESNFAMILY"/>
</dbReference>
<dbReference type="Gene3D" id="3.40.50.1980">
    <property type="entry name" value="Nitrogenase molybdenum iron protein domain"/>
    <property type="match status" value="2"/>
</dbReference>
<evidence type="ECO:0000313" key="7">
    <source>
        <dbReference type="EMBL" id="PSK98788.1"/>
    </source>
</evidence>
<comment type="subcellular location">
    <subcellularLocation>
        <location evidence="1">Cell envelope</location>
    </subcellularLocation>
</comment>
<evidence type="ECO:0000256" key="3">
    <source>
        <dbReference type="ARBA" id="ARBA00022723"/>
    </source>
</evidence>